<evidence type="ECO:0000313" key="3">
    <source>
        <dbReference type="Proteomes" id="UP000325440"/>
    </source>
</evidence>
<dbReference type="AlphaFoldDB" id="A0A5E4M1S1"/>
<feature type="region of interest" description="Disordered" evidence="1">
    <location>
        <begin position="36"/>
        <end position="77"/>
    </location>
</feature>
<proteinExistence type="predicted"/>
<reference evidence="2 3" key="1">
    <citation type="submission" date="2019-08" db="EMBL/GenBank/DDBJ databases">
        <authorList>
            <person name="Alioto T."/>
            <person name="Alioto T."/>
            <person name="Gomez Garrido J."/>
        </authorList>
    </citation>
    <scope>NUCLEOTIDE SEQUENCE [LARGE SCALE GENOMIC DNA]</scope>
</reference>
<sequence length="77" mass="9069">MNSMDINLLKLVRNEEQSRRQLGAYHSDARNLTGERECLLSSSDTAEKDDDPDDIRIERHHRNSVRRDANNRKTTRF</sequence>
<evidence type="ECO:0000313" key="2">
    <source>
        <dbReference type="EMBL" id="VVC24754.1"/>
    </source>
</evidence>
<gene>
    <name evidence="2" type="ORF">CINCED_3A010152</name>
</gene>
<protein>
    <submittedName>
        <fullName evidence="2">Uncharacterized protein</fullName>
    </submittedName>
</protein>
<evidence type="ECO:0000256" key="1">
    <source>
        <dbReference type="SAM" id="MobiDB-lite"/>
    </source>
</evidence>
<name>A0A5E4M1S1_9HEMI</name>
<keyword evidence="3" id="KW-1185">Reference proteome</keyword>
<dbReference type="EMBL" id="CABPRJ010000005">
    <property type="protein sequence ID" value="VVC24754.1"/>
    <property type="molecule type" value="Genomic_DNA"/>
</dbReference>
<accession>A0A5E4M1S1</accession>
<dbReference type="Proteomes" id="UP000325440">
    <property type="component" value="Unassembled WGS sequence"/>
</dbReference>
<organism evidence="2 3">
    <name type="scientific">Cinara cedri</name>
    <dbReference type="NCBI Taxonomy" id="506608"/>
    <lineage>
        <taxon>Eukaryota</taxon>
        <taxon>Metazoa</taxon>
        <taxon>Ecdysozoa</taxon>
        <taxon>Arthropoda</taxon>
        <taxon>Hexapoda</taxon>
        <taxon>Insecta</taxon>
        <taxon>Pterygota</taxon>
        <taxon>Neoptera</taxon>
        <taxon>Paraneoptera</taxon>
        <taxon>Hemiptera</taxon>
        <taxon>Sternorrhyncha</taxon>
        <taxon>Aphidomorpha</taxon>
        <taxon>Aphidoidea</taxon>
        <taxon>Aphididae</taxon>
        <taxon>Lachninae</taxon>
        <taxon>Cinara</taxon>
    </lineage>
</organism>